<reference evidence="3 4" key="1">
    <citation type="submission" date="2018-05" db="EMBL/GenBank/DDBJ databases">
        <title>Acuticoccus sediminis sp. nov., isolated from deep-sea sediment of Indian Ocean.</title>
        <authorList>
            <person name="Liu X."/>
            <person name="Lai Q."/>
            <person name="Du Y."/>
            <person name="Sun F."/>
            <person name="Zhang X."/>
            <person name="Wang S."/>
            <person name="Shao Z."/>
        </authorList>
    </citation>
    <scope>NUCLEOTIDE SEQUENCE [LARGE SCALE GENOMIC DNA]</scope>
    <source>
        <strain evidence="3 4">PTG4-2</strain>
    </source>
</reference>
<feature type="domain" description="HTH merR-type" evidence="2">
    <location>
        <begin position="53"/>
        <end position="115"/>
    </location>
</feature>
<feature type="compositionally biased region" description="Low complexity" evidence="1">
    <location>
        <begin position="1"/>
        <end position="16"/>
    </location>
</feature>
<evidence type="ECO:0000313" key="3">
    <source>
        <dbReference type="EMBL" id="RAH96968.1"/>
    </source>
</evidence>
<dbReference type="Pfam" id="PF13411">
    <property type="entry name" value="MerR_1"/>
    <property type="match status" value="1"/>
</dbReference>
<evidence type="ECO:0000256" key="1">
    <source>
        <dbReference type="SAM" id="MobiDB-lite"/>
    </source>
</evidence>
<dbReference type="AlphaFoldDB" id="A0A8B2NLF6"/>
<comment type="caution">
    <text evidence="3">The sequence shown here is derived from an EMBL/GenBank/DDBJ whole genome shotgun (WGS) entry which is preliminary data.</text>
</comment>
<dbReference type="Proteomes" id="UP000249590">
    <property type="component" value="Unassembled WGS sequence"/>
</dbReference>
<proteinExistence type="predicted"/>
<keyword evidence="4" id="KW-1185">Reference proteome</keyword>
<organism evidence="3 4">
    <name type="scientific">Acuticoccus sediminis</name>
    <dbReference type="NCBI Taxonomy" id="2184697"/>
    <lineage>
        <taxon>Bacteria</taxon>
        <taxon>Pseudomonadati</taxon>
        <taxon>Pseudomonadota</taxon>
        <taxon>Alphaproteobacteria</taxon>
        <taxon>Hyphomicrobiales</taxon>
        <taxon>Amorphaceae</taxon>
        <taxon>Acuticoccus</taxon>
    </lineage>
</organism>
<feature type="region of interest" description="Disordered" evidence="1">
    <location>
        <begin position="1"/>
        <end position="45"/>
    </location>
</feature>
<dbReference type="GO" id="GO:0006355">
    <property type="term" value="P:regulation of DNA-templated transcription"/>
    <property type="evidence" value="ECO:0007669"/>
    <property type="project" value="InterPro"/>
</dbReference>
<protein>
    <recommendedName>
        <fullName evidence="2">HTH merR-type domain-containing protein</fullName>
    </recommendedName>
</protein>
<evidence type="ECO:0000313" key="4">
    <source>
        <dbReference type="Proteomes" id="UP000249590"/>
    </source>
</evidence>
<sequence length="195" mass="20519">MLTSSRATDTSAASRGAWREAPVAGGSAAHNAHHGETSPSGDDGRGLIEAVRLADEVGVPPSVLTYLEARLPDVHSIVDGRRRYYRSADAALLAGCAELLYGEGRSFREVMGFLRNGRAKAVAKRGWALLRHVEAVAPPVAAAAPPARAIPPDALVRHRGRPTAPKSPADPAITVDPSSILAELIECVRVLEAAR</sequence>
<gene>
    <name evidence="3" type="ORF">DLJ53_30280</name>
</gene>
<dbReference type="GO" id="GO:0003677">
    <property type="term" value="F:DNA binding"/>
    <property type="evidence" value="ECO:0007669"/>
    <property type="project" value="InterPro"/>
</dbReference>
<dbReference type="InterPro" id="IPR000551">
    <property type="entry name" value="MerR-type_HTH_dom"/>
</dbReference>
<evidence type="ECO:0000259" key="2">
    <source>
        <dbReference type="Pfam" id="PF13411"/>
    </source>
</evidence>
<accession>A0A8B2NLF6</accession>
<dbReference type="EMBL" id="QHHQ01000010">
    <property type="protein sequence ID" value="RAH96968.1"/>
    <property type="molecule type" value="Genomic_DNA"/>
</dbReference>
<name>A0A8B2NLF6_9HYPH</name>